<dbReference type="AlphaFoldDB" id="A0A087DBQ2"/>
<gene>
    <name evidence="2" type="ORF">BSTEL_1598</name>
</gene>
<accession>A0A087DBQ2</accession>
<evidence type="ECO:0008006" key="4">
    <source>
        <dbReference type="Google" id="ProtNLM"/>
    </source>
</evidence>
<keyword evidence="1" id="KW-1133">Transmembrane helix</keyword>
<dbReference type="OrthoDB" id="3240197at2"/>
<evidence type="ECO:0000313" key="3">
    <source>
        <dbReference type="Proteomes" id="UP000029004"/>
    </source>
</evidence>
<feature type="transmembrane region" description="Helical" evidence="1">
    <location>
        <begin position="47"/>
        <end position="68"/>
    </location>
</feature>
<evidence type="ECO:0000313" key="2">
    <source>
        <dbReference type="EMBL" id="KFI92952.1"/>
    </source>
</evidence>
<organism evidence="2 3">
    <name type="scientific">Bifidobacterium stellenboschense</name>
    <dbReference type="NCBI Taxonomy" id="762211"/>
    <lineage>
        <taxon>Bacteria</taxon>
        <taxon>Bacillati</taxon>
        <taxon>Actinomycetota</taxon>
        <taxon>Actinomycetes</taxon>
        <taxon>Bifidobacteriales</taxon>
        <taxon>Bifidobacteriaceae</taxon>
        <taxon>Bifidobacterium</taxon>
    </lineage>
</organism>
<evidence type="ECO:0000256" key="1">
    <source>
        <dbReference type="SAM" id="Phobius"/>
    </source>
</evidence>
<proteinExistence type="predicted"/>
<feature type="transmembrane region" description="Helical" evidence="1">
    <location>
        <begin position="89"/>
        <end position="110"/>
    </location>
</feature>
<comment type="caution">
    <text evidence="2">The sequence shown here is derived from an EMBL/GenBank/DDBJ whole genome shotgun (WGS) entry which is preliminary data.</text>
</comment>
<keyword evidence="1" id="KW-0472">Membrane</keyword>
<dbReference type="InterPro" id="IPR025329">
    <property type="entry name" value="DUF4235"/>
</dbReference>
<dbReference type="STRING" id="762211.BSTEL_1598"/>
<keyword evidence="3" id="KW-1185">Reference proteome</keyword>
<protein>
    <recommendedName>
        <fullName evidence="4">DUF4235 domain-containing protein</fullName>
    </recommendedName>
</protein>
<reference evidence="2 3" key="1">
    <citation type="submission" date="2014-03" db="EMBL/GenBank/DDBJ databases">
        <title>Genomics of Bifidobacteria.</title>
        <authorList>
            <person name="Ventura M."/>
            <person name="Milani C."/>
            <person name="Lugli G.A."/>
        </authorList>
    </citation>
    <scope>NUCLEOTIDE SEQUENCE [LARGE SCALE GENOMIC DNA]</scope>
    <source>
        <strain evidence="2 3">DSM 23968</strain>
    </source>
</reference>
<dbReference type="Pfam" id="PF14019">
    <property type="entry name" value="DUF4235"/>
    <property type="match status" value="1"/>
</dbReference>
<keyword evidence="1" id="KW-0812">Transmembrane</keyword>
<dbReference type="eggNOG" id="ENOG5031Y80">
    <property type="taxonomic scope" value="Bacteria"/>
</dbReference>
<dbReference type="Proteomes" id="UP000029004">
    <property type="component" value="Unassembled WGS sequence"/>
</dbReference>
<dbReference type="EMBL" id="JGZP01000028">
    <property type="protein sequence ID" value="KFI92952.1"/>
    <property type="molecule type" value="Genomic_DNA"/>
</dbReference>
<dbReference type="RefSeq" id="WP_034530266.1">
    <property type="nucleotide sequence ID" value="NZ_JGZP01000028.1"/>
</dbReference>
<name>A0A087DBQ2_9BIFI</name>
<sequence length="131" mass="14389">MNAAKHRSSNTPSEADSAVEALHRIDRKVDAMRERRLNDPDTLGDKLLTWALPSIAGLVAGKLLDGVWQRGVRRSNLRRGLDADAPQGLLMSIAFAAVSAALGAAVSQLADRGSRNMVGRMQRRRRRHRRG</sequence>